<keyword evidence="5" id="KW-0964">Secreted</keyword>
<organism evidence="7 8">
    <name type="scientific">Duganella margarita</name>
    <dbReference type="NCBI Taxonomy" id="2692170"/>
    <lineage>
        <taxon>Bacteria</taxon>
        <taxon>Pseudomonadati</taxon>
        <taxon>Pseudomonadota</taxon>
        <taxon>Betaproteobacteria</taxon>
        <taxon>Burkholderiales</taxon>
        <taxon>Oxalobacteraceae</taxon>
        <taxon>Telluria group</taxon>
        <taxon>Duganella</taxon>
    </lineage>
</organism>
<dbReference type="Proteomes" id="UP000466332">
    <property type="component" value="Unassembled WGS sequence"/>
</dbReference>
<dbReference type="PANTHER" id="PTHR30288:SF0">
    <property type="entry name" value="FLAGELLAR HOOK-ASSOCIATED PROTEIN 2"/>
    <property type="match status" value="1"/>
</dbReference>
<keyword evidence="8" id="KW-1185">Reference proteome</keyword>
<comment type="subunit">
    <text evidence="2 5">Homopentamer.</text>
</comment>
<dbReference type="InterPro" id="IPR018247">
    <property type="entry name" value="EF_Hand_1_Ca_BS"/>
</dbReference>
<gene>
    <name evidence="7" type="primary">fliD</name>
    <name evidence="7" type="ORF">GTP55_18260</name>
</gene>
<keyword evidence="3" id="KW-0175">Coiled coil</keyword>
<dbReference type="Pfam" id="PF07195">
    <property type="entry name" value="FliD_C"/>
    <property type="match status" value="1"/>
</dbReference>
<keyword evidence="4 5" id="KW-0975">Bacterial flagellum</keyword>
<name>A0ABW9WKF9_9BURK</name>
<dbReference type="PANTHER" id="PTHR30288">
    <property type="entry name" value="FLAGELLAR CAP/ASSEMBLY PROTEIN FLID"/>
    <property type="match status" value="1"/>
</dbReference>
<protein>
    <recommendedName>
        <fullName evidence="5">Flagellar hook-associated protein 2</fullName>
        <shortName evidence="5">HAP2</shortName>
    </recommendedName>
    <alternativeName>
        <fullName evidence="5">Flagellar cap protein</fullName>
    </alternativeName>
</protein>
<evidence type="ECO:0000256" key="4">
    <source>
        <dbReference type="ARBA" id="ARBA00023143"/>
    </source>
</evidence>
<dbReference type="PROSITE" id="PS00018">
    <property type="entry name" value="EF_HAND_1"/>
    <property type="match status" value="1"/>
</dbReference>
<evidence type="ECO:0000259" key="6">
    <source>
        <dbReference type="PROSITE" id="PS50222"/>
    </source>
</evidence>
<comment type="function">
    <text evidence="5">Required for morphogenesis and for the elongation of the flagellar filament by facilitating polymerization of the flagellin monomers at the tip of growing filament. Forms a capping structure, which prevents flagellin subunits (transported through the central channel of the flagellum) from leaking out without polymerization at the distal end.</text>
</comment>
<dbReference type="PROSITE" id="PS50222">
    <property type="entry name" value="EF_HAND_2"/>
    <property type="match status" value="1"/>
</dbReference>
<keyword evidence="7" id="KW-0282">Flagellum</keyword>
<keyword evidence="7" id="KW-0966">Cell projection</keyword>
<dbReference type="InterPro" id="IPR003481">
    <property type="entry name" value="FliD_N"/>
</dbReference>
<comment type="similarity">
    <text evidence="1 5">Belongs to the FliD family.</text>
</comment>
<evidence type="ECO:0000256" key="3">
    <source>
        <dbReference type="ARBA" id="ARBA00023054"/>
    </source>
</evidence>
<comment type="subcellular location">
    <subcellularLocation>
        <location evidence="5">Secreted</location>
    </subcellularLocation>
    <subcellularLocation>
        <location evidence="5">Bacterial flagellum</location>
    </subcellularLocation>
</comment>
<dbReference type="InterPro" id="IPR040026">
    <property type="entry name" value="FliD"/>
</dbReference>
<dbReference type="RefSeq" id="WP_161046263.1">
    <property type="nucleotide sequence ID" value="NZ_WWCS01000011.1"/>
</dbReference>
<keyword evidence="7" id="KW-0969">Cilium</keyword>
<evidence type="ECO:0000256" key="1">
    <source>
        <dbReference type="ARBA" id="ARBA00009764"/>
    </source>
</evidence>
<evidence type="ECO:0000256" key="5">
    <source>
        <dbReference type="RuleBase" id="RU362066"/>
    </source>
</evidence>
<evidence type="ECO:0000313" key="7">
    <source>
        <dbReference type="EMBL" id="MYN41310.1"/>
    </source>
</evidence>
<evidence type="ECO:0000313" key="8">
    <source>
        <dbReference type="Proteomes" id="UP000466332"/>
    </source>
</evidence>
<proteinExistence type="inferred from homology"/>
<accession>A0ABW9WKF9</accession>
<dbReference type="EMBL" id="WWCS01000011">
    <property type="protein sequence ID" value="MYN41310.1"/>
    <property type="molecule type" value="Genomic_DNA"/>
</dbReference>
<feature type="domain" description="EF-hand" evidence="6">
    <location>
        <begin position="144"/>
        <end position="168"/>
    </location>
</feature>
<dbReference type="Pfam" id="PF02465">
    <property type="entry name" value="FliD_N"/>
    <property type="match status" value="1"/>
</dbReference>
<dbReference type="InterPro" id="IPR002048">
    <property type="entry name" value="EF_hand_dom"/>
</dbReference>
<reference evidence="7 8" key="1">
    <citation type="submission" date="2019-12" db="EMBL/GenBank/DDBJ databases">
        <title>Novel species isolated from a subtropical stream in China.</title>
        <authorList>
            <person name="Lu H."/>
        </authorList>
    </citation>
    <scope>NUCLEOTIDE SEQUENCE [LARGE SCALE GENOMIC DNA]</scope>
    <source>
        <strain evidence="7 8">FT109W</strain>
    </source>
</reference>
<dbReference type="InterPro" id="IPR010809">
    <property type="entry name" value="FliD_C"/>
</dbReference>
<sequence>MAVISSPTYDPTTTATNLANAYVAPTKAILDKQGTKATAVGSGLTALSSALSAFQTALQGMASSTASVTATKATFSNSAIGTATAKSSATAGTYSFYVQQLATAGQVAYNIDSGADGAGPAGANAGSLTVNLKTGDPIEVDLTKADSNNDGFLSAKEVAAAINASGDNKSRVIASTMTVNNQTRLVLTSSATGADNQVTSIDSSATVDAGLRDALLTTSQSVLTQAVNAKVLIGDKNGTLVEQASNTFSIVDDVKFTITQAQGANDAAVNLTVAPDNTGTAANVQKFVDAYNTLMASIKTLTAAGDHTLVSSTDSNATPSPTSEDAAFYNDAGVLNLRDRLGAILRDATGGQSLISFGITAAKDGTLTLDSTRLNKAIAANPSGLDKLLGRAGTGVDTGVLGSMNKLTTSWTTSAGGLLVQRKAQNAKLTNDITDRQATLQNQFNSAYKRYLTQFTALQQLQSSMTSTSNMFTAMFSTNSSS</sequence>
<evidence type="ECO:0000256" key="2">
    <source>
        <dbReference type="ARBA" id="ARBA00011255"/>
    </source>
</evidence>
<comment type="caution">
    <text evidence="7">The sequence shown here is derived from an EMBL/GenBank/DDBJ whole genome shotgun (WGS) entry which is preliminary data.</text>
</comment>